<evidence type="ECO:0000256" key="3">
    <source>
        <dbReference type="ARBA" id="ARBA00022737"/>
    </source>
</evidence>
<dbReference type="FunFam" id="3.30.160.60:FF:000045">
    <property type="entry name" value="ZFP69 zinc finger protein B"/>
    <property type="match status" value="1"/>
</dbReference>
<dbReference type="SMART" id="SM00355">
    <property type="entry name" value="ZnF_C2H2"/>
    <property type="match status" value="2"/>
</dbReference>
<evidence type="ECO:0000256" key="4">
    <source>
        <dbReference type="ARBA" id="ARBA00022771"/>
    </source>
</evidence>
<name>A0A6A0HAC2_HYAAZ</name>
<dbReference type="Pfam" id="PF00096">
    <property type="entry name" value="zf-C2H2"/>
    <property type="match status" value="1"/>
</dbReference>
<keyword evidence="7" id="KW-0238">DNA-binding</keyword>
<keyword evidence="5" id="KW-0862">Zinc</keyword>
<evidence type="ECO:0000256" key="6">
    <source>
        <dbReference type="ARBA" id="ARBA00023015"/>
    </source>
</evidence>
<dbReference type="EMBL" id="JQDR03003126">
    <property type="protein sequence ID" value="KAA0202718.1"/>
    <property type="molecule type" value="Genomic_DNA"/>
</dbReference>
<evidence type="ECO:0000256" key="5">
    <source>
        <dbReference type="ARBA" id="ARBA00022833"/>
    </source>
</evidence>
<keyword evidence="4 10" id="KW-0863">Zinc-finger</keyword>
<sequence length="194" mass="20701">MFNLLTDAIVSSRGLVAATKANKSPRPSSSSSSFAALVASGTMVSSAFATVGESQAYSCNFCPRKFSFMSRLKEHMRTHTGERPFSCPHCSHKAKYRGDLTRHIQFVHGAHRSASSHLFPGFAIGKAGSEFQSSDAAFLPALDYSFAGSADGSIDASLASATSSVKNNLKRHMLCKHRPDIVDGAPAPEADRLC</sequence>
<dbReference type="Proteomes" id="UP000711488">
    <property type="component" value="Unassembled WGS sequence"/>
</dbReference>
<dbReference type="SUPFAM" id="SSF57667">
    <property type="entry name" value="beta-beta-alpha zinc fingers"/>
    <property type="match status" value="1"/>
</dbReference>
<protein>
    <recommendedName>
        <fullName evidence="11">C2H2-type domain-containing protein</fullName>
    </recommendedName>
</protein>
<dbReference type="GO" id="GO:0003700">
    <property type="term" value="F:DNA-binding transcription factor activity"/>
    <property type="evidence" value="ECO:0007669"/>
    <property type="project" value="TreeGrafter"/>
</dbReference>
<dbReference type="PANTHER" id="PTHR45993:SF6">
    <property type="entry name" value="C2H2-TYPE DOMAIN-CONTAINING PROTEIN"/>
    <property type="match status" value="1"/>
</dbReference>
<dbReference type="PROSITE" id="PS50157">
    <property type="entry name" value="ZINC_FINGER_C2H2_2"/>
    <property type="match status" value="2"/>
</dbReference>
<dbReference type="PANTHER" id="PTHR45993">
    <property type="entry name" value="B-CELL LYMPHOMA/LEUKEMIA 11"/>
    <property type="match status" value="1"/>
</dbReference>
<keyword evidence="9" id="KW-0539">Nucleus</keyword>
<dbReference type="Gene3D" id="3.30.160.60">
    <property type="entry name" value="Classic Zinc Finger"/>
    <property type="match status" value="2"/>
</dbReference>
<reference evidence="12" key="1">
    <citation type="submission" date="2014-08" db="EMBL/GenBank/DDBJ databases">
        <authorList>
            <person name="Murali S."/>
            <person name="Richards S."/>
            <person name="Bandaranaike D."/>
            <person name="Bellair M."/>
            <person name="Blankenburg K."/>
            <person name="Chao H."/>
            <person name="Dinh H."/>
            <person name="Doddapaneni H."/>
            <person name="Dugan-Rocha S."/>
            <person name="Elkadiri S."/>
            <person name="Gnanaolivu R."/>
            <person name="Hughes D."/>
            <person name="Lee S."/>
            <person name="Li M."/>
            <person name="Ming W."/>
            <person name="Munidasa M."/>
            <person name="Muniz J."/>
            <person name="Nguyen L."/>
            <person name="Osuji N."/>
            <person name="Pu L.-L."/>
            <person name="Puazo M."/>
            <person name="Skinner E."/>
            <person name="Qu C."/>
            <person name="Quiroz J."/>
            <person name="Raj R."/>
            <person name="Weissenberger G."/>
            <person name="Xin Y."/>
            <person name="Zou X."/>
            <person name="Han Y."/>
            <person name="Worley K."/>
            <person name="Muzny D."/>
            <person name="Gibbs R."/>
        </authorList>
    </citation>
    <scope>NUCLEOTIDE SEQUENCE</scope>
    <source>
        <strain evidence="12">HAZT.00-mixed</strain>
        <tissue evidence="12">Whole organism</tissue>
    </source>
</reference>
<dbReference type="InterPro" id="IPR036236">
    <property type="entry name" value="Znf_C2H2_sf"/>
</dbReference>
<keyword evidence="3" id="KW-0677">Repeat</keyword>
<dbReference type="GO" id="GO:0000978">
    <property type="term" value="F:RNA polymerase II cis-regulatory region sequence-specific DNA binding"/>
    <property type="evidence" value="ECO:0007669"/>
    <property type="project" value="TreeGrafter"/>
</dbReference>
<organism evidence="12">
    <name type="scientific">Hyalella azteca</name>
    <name type="common">Amphipod</name>
    <dbReference type="NCBI Taxonomy" id="294128"/>
    <lineage>
        <taxon>Eukaryota</taxon>
        <taxon>Metazoa</taxon>
        <taxon>Ecdysozoa</taxon>
        <taxon>Arthropoda</taxon>
        <taxon>Crustacea</taxon>
        <taxon>Multicrustacea</taxon>
        <taxon>Malacostraca</taxon>
        <taxon>Eumalacostraca</taxon>
        <taxon>Peracarida</taxon>
        <taxon>Amphipoda</taxon>
        <taxon>Senticaudata</taxon>
        <taxon>Talitrida</taxon>
        <taxon>Talitroidea</taxon>
        <taxon>Hyalellidae</taxon>
        <taxon>Hyalella</taxon>
    </lineage>
</organism>
<keyword evidence="2" id="KW-0479">Metal-binding</keyword>
<evidence type="ECO:0000313" key="12">
    <source>
        <dbReference type="EMBL" id="KAA0202718.1"/>
    </source>
</evidence>
<evidence type="ECO:0000256" key="7">
    <source>
        <dbReference type="ARBA" id="ARBA00023125"/>
    </source>
</evidence>
<dbReference type="GO" id="GO:0005634">
    <property type="term" value="C:nucleus"/>
    <property type="evidence" value="ECO:0007669"/>
    <property type="project" value="UniProtKB-SubCell"/>
</dbReference>
<dbReference type="AlphaFoldDB" id="A0A6A0HAC2"/>
<evidence type="ECO:0000256" key="10">
    <source>
        <dbReference type="PROSITE-ProRule" id="PRU00042"/>
    </source>
</evidence>
<evidence type="ECO:0000256" key="8">
    <source>
        <dbReference type="ARBA" id="ARBA00023163"/>
    </source>
</evidence>
<accession>A0A6A0HAC2</accession>
<dbReference type="GO" id="GO:0008270">
    <property type="term" value="F:zinc ion binding"/>
    <property type="evidence" value="ECO:0007669"/>
    <property type="project" value="UniProtKB-KW"/>
</dbReference>
<evidence type="ECO:0000259" key="11">
    <source>
        <dbReference type="PROSITE" id="PS50157"/>
    </source>
</evidence>
<feature type="domain" description="C2H2-type" evidence="11">
    <location>
        <begin position="85"/>
        <end position="113"/>
    </location>
</feature>
<dbReference type="GO" id="GO:0006357">
    <property type="term" value="P:regulation of transcription by RNA polymerase II"/>
    <property type="evidence" value="ECO:0007669"/>
    <property type="project" value="TreeGrafter"/>
</dbReference>
<feature type="domain" description="C2H2-type" evidence="11">
    <location>
        <begin position="57"/>
        <end position="84"/>
    </location>
</feature>
<reference evidence="12" key="2">
    <citation type="journal article" date="2018" name="Environ. Sci. Technol.">
        <title>The Toxicogenome of Hyalella azteca: A Model for Sediment Ecotoxicology and Evolutionary Toxicology.</title>
        <authorList>
            <person name="Poynton H.C."/>
            <person name="Hasenbein S."/>
            <person name="Benoit J.B."/>
            <person name="Sepulveda M.S."/>
            <person name="Poelchau M.F."/>
            <person name="Hughes D.S.T."/>
            <person name="Murali S.C."/>
            <person name="Chen S."/>
            <person name="Glastad K.M."/>
            <person name="Goodisman M.A.D."/>
            <person name="Werren J.H."/>
            <person name="Vineis J.H."/>
            <person name="Bowen J.L."/>
            <person name="Friedrich M."/>
            <person name="Jones J."/>
            <person name="Robertson H.M."/>
            <person name="Feyereisen R."/>
            <person name="Mechler-Hickson A."/>
            <person name="Mathers N."/>
            <person name="Lee C.E."/>
            <person name="Colbourne J.K."/>
            <person name="Biales A."/>
            <person name="Johnston J.S."/>
            <person name="Wellborn G.A."/>
            <person name="Rosendale A.J."/>
            <person name="Cridge A.G."/>
            <person name="Munoz-Torres M.C."/>
            <person name="Bain P.A."/>
            <person name="Manny A.R."/>
            <person name="Major K.M."/>
            <person name="Lambert F.N."/>
            <person name="Vulpe C.D."/>
            <person name="Tuck P."/>
            <person name="Blalock B.J."/>
            <person name="Lin Y.Y."/>
            <person name="Smith M.E."/>
            <person name="Ochoa-Acuna H."/>
            <person name="Chen M.M."/>
            <person name="Childers C.P."/>
            <person name="Qu J."/>
            <person name="Dugan S."/>
            <person name="Lee S.L."/>
            <person name="Chao H."/>
            <person name="Dinh H."/>
            <person name="Han Y."/>
            <person name="Doddapaneni H."/>
            <person name="Worley K.C."/>
            <person name="Muzny D.M."/>
            <person name="Gibbs R.A."/>
            <person name="Richards S."/>
        </authorList>
    </citation>
    <scope>NUCLEOTIDE SEQUENCE</scope>
    <source>
        <strain evidence="12">HAZT.00-mixed</strain>
        <tissue evidence="12">Whole organism</tissue>
    </source>
</reference>
<gene>
    <name evidence="12" type="ORF">HAZT_HAZT000654</name>
</gene>
<evidence type="ECO:0000256" key="9">
    <source>
        <dbReference type="ARBA" id="ARBA00023242"/>
    </source>
</evidence>
<evidence type="ECO:0000256" key="1">
    <source>
        <dbReference type="ARBA" id="ARBA00004123"/>
    </source>
</evidence>
<keyword evidence="6" id="KW-0805">Transcription regulation</keyword>
<keyword evidence="8" id="KW-0804">Transcription</keyword>
<dbReference type="InterPro" id="IPR013087">
    <property type="entry name" value="Znf_C2H2_type"/>
</dbReference>
<comment type="caution">
    <text evidence="12">The sequence shown here is derived from an EMBL/GenBank/DDBJ whole genome shotgun (WGS) entry which is preliminary data.</text>
</comment>
<evidence type="ECO:0000256" key="2">
    <source>
        <dbReference type="ARBA" id="ARBA00022723"/>
    </source>
</evidence>
<proteinExistence type="predicted"/>
<dbReference type="InterPro" id="IPR051497">
    <property type="entry name" value="Dev/Hematopoietic_TF"/>
</dbReference>
<comment type="subcellular location">
    <subcellularLocation>
        <location evidence="1">Nucleus</location>
    </subcellularLocation>
</comment>
<dbReference type="PROSITE" id="PS00028">
    <property type="entry name" value="ZINC_FINGER_C2H2_1"/>
    <property type="match status" value="1"/>
</dbReference>
<reference evidence="12" key="3">
    <citation type="submission" date="2019-06" db="EMBL/GenBank/DDBJ databases">
        <authorList>
            <person name="Poynton C."/>
            <person name="Hasenbein S."/>
            <person name="Benoit J.B."/>
            <person name="Sepulveda M.S."/>
            <person name="Poelchau M.F."/>
            <person name="Murali S.C."/>
            <person name="Chen S."/>
            <person name="Glastad K.M."/>
            <person name="Werren J.H."/>
            <person name="Vineis J.H."/>
            <person name="Bowen J.L."/>
            <person name="Friedrich M."/>
            <person name="Jones J."/>
            <person name="Robertson H.M."/>
            <person name="Feyereisen R."/>
            <person name="Mechler-Hickson A."/>
            <person name="Mathers N."/>
            <person name="Lee C.E."/>
            <person name="Colbourne J.K."/>
            <person name="Biales A."/>
            <person name="Johnston J.S."/>
            <person name="Wellborn G.A."/>
            <person name="Rosendale A.J."/>
            <person name="Cridge A.G."/>
            <person name="Munoz-Torres M.C."/>
            <person name="Bain P.A."/>
            <person name="Manny A.R."/>
            <person name="Major K.M."/>
            <person name="Lambert F.N."/>
            <person name="Vulpe C.D."/>
            <person name="Tuck P."/>
            <person name="Blalock B.J."/>
            <person name="Lin Y.-Y."/>
            <person name="Smith M.E."/>
            <person name="Ochoa-Acuna H."/>
            <person name="Chen M.-J.M."/>
            <person name="Childers C.P."/>
            <person name="Qu J."/>
            <person name="Dugan S."/>
            <person name="Lee S.L."/>
            <person name="Chao H."/>
            <person name="Dinh H."/>
            <person name="Han Y."/>
            <person name="Doddapaneni H."/>
            <person name="Worley K.C."/>
            <person name="Muzny D.M."/>
            <person name="Gibbs R.A."/>
            <person name="Richards S."/>
        </authorList>
    </citation>
    <scope>NUCLEOTIDE SEQUENCE</scope>
    <source>
        <strain evidence="12">HAZT.00-mixed</strain>
        <tissue evidence="12">Whole organism</tissue>
    </source>
</reference>